<keyword evidence="1" id="KW-0812">Transmembrane</keyword>
<evidence type="ECO:0000313" key="2">
    <source>
        <dbReference type="EMBL" id="CRI18649.1"/>
    </source>
</evidence>
<name>A0A7U7JRU5_9STAP</name>
<evidence type="ECO:0000313" key="3">
    <source>
        <dbReference type="Proteomes" id="UP000236509"/>
    </source>
</evidence>
<comment type="caution">
    <text evidence="2">The sequence shown here is derived from an EMBL/GenBank/DDBJ whole genome shotgun (WGS) entry which is preliminary data.</text>
</comment>
<sequence>MAIYIFCTILVLVAIGALLTNMIRDKKDKRLDILSSVLLLISSISLLLYGVIIN</sequence>
<dbReference type="AlphaFoldDB" id="A0A7U7JRU5"/>
<dbReference type="KEGG" id="suh:SAMSHR1132_25160"/>
<evidence type="ECO:0000256" key="1">
    <source>
        <dbReference type="SAM" id="Phobius"/>
    </source>
</evidence>
<reference evidence="2 3" key="1">
    <citation type="submission" date="2015-04" db="EMBL/GenBank/DDBJ databases">
        <authorList>
            <person name="Cao L."/>
            <person name="Gao C.H."/>
        </authorList>
    </citation>
    <scope>NUCLEOTIDE SEQUENCE [LARGE SCALE GENOMIC DNA]</scope>
    <source>
        <strain evidence="2 3">SH3</strain>
    </source>
</reference>
<keyword evidence="1" id="KW-1133">Transmembrane helix</keyword>
<feature type="transmembrane region" description="Helical" evidence="1">
    <location>
        <begin position="6"/>
        <end position="24"/>
    </location>
</feature>
<protein>
    <submittedName>
        <fullName evidence="2">Putative membrane protein</fullName>
    </submittedName>
</protein>
<feature type="transmembrane region" description="Helical" evidence="1">
    <location>
        <begin position="31"/>
        <end position="52"/>
    </location>
</feature>
<organism evidence="2 3">
    <name type="scientific">Staphylococcus argenteus</name>
    <dbReference type="NCBI Taxonomy" id="985002"/>
    <lineage>
        <taxon>Bacteria</taxon>
        <taxon>Bacillati</taxon>
        <taxon>Bacillota</taxon>
        <taxon>Bacilli</taxon>
        <taxon>Bacillales</taxon>
        <taxon>Staphylococcaceae</taxon>
        <taxon>Staphylococcus</taxon>
    </lineage>
</organism>
<gene>
    <name evidence="2" type="ORF">BN1326_150214</name>
</gene>
<dbReference type="EMBL" id="CVOU01000007">
    <property type="protein sequence ID" value="CRI18649.1"/>
    <property type="molecule type" value="Genomic_DNA"/>
</dbReference>
<keyword evidence="3" id="KW-1185">Reference proteome</keyword>
<proteinExistence type="predicted"/>
<accession>A0A7U7JRU5</accession>
<keyword evidence="1" id="KW-0472">Membrane</keyword>
<dbReference type="Proteomes" id="UP000236509">
    <property type="component" value="Unassembled WGS sequence"/>
</dbReference>